<dbReference type="EMBL" id="CAWVOK010000001">
    <property type="protein sequence ID" value="CAK8162284.1"/>
    <property type="molecule type" value="Genomic_DNA"/>
</dbReference>
<accession>A0ABM9N6U4</accession>
<proteinExistence type="predicted"/>
<evidence type="ECO:0000313" key="2">
    <source>
        <dbReference type="Proteomes" id="UP001314181"/>
    </source>
</evidence>
<dbReference type="Proteomes" id="UP001314181">
    <property type="component" value="Unassembled WGS sequence"/>
</dbReference>
<keyword evidence="2" id="KW-1185">Reference proteome</keyword>
<sequence length="48" mass="5342">MNIVNKIAAILNLLKIIEYKIIGDIIVAKFTMKLANMSHTTTLDKPQG</sequence>
<protein>
    <submittedName>
        <fullName evidence="1">Uncharacterized protein</fullName>
    </submittedName>
</protein>
<gene>
    <name evidence="1" type="ORF">CAXC1_100013</name>
</gene>
<name>A0ABM9N6U4_9RICK</name>
<reference evidence="1 2" key="1">
    <citation type="submission" date="2024-01" db="EMBL/GenBank/DDBJ databases">
        <authorList>
            <person name="Kunselman E."/>
        </authorList>
    </citation>
    <scope>NUCLEOTIDE SEQUENCE [LARGE SCALE GENOMIC DNA]</scope>
    <source>
        <strain evidence="1">2 abalone samples</strain>
    </source>
</reference>
<comment type="caution">
    <text evidence="1">The sequence shown here is derived from an EMBL/GenBank/DDBJ whole genome shotgun (WGS) entry which is preliminary data.</text>
</comment>
<organism evidence="1 2">
    <name type="scientific">Candidatus Xenohaliotis californiensis</name>
    <dbReference type="NCBI Taxonomy" id="84677"/>
    <lineage>
        <taxon>Bacteria</taxon>
        <taxon>Pseudomonadati</taxon>
        <taxon>Pseudomonadota</taxon>
        <taxon>Alphaproteobacteria</taxon>
        <taxon>Rickettsiales</taxon>
        <taxon>Anaplasmataceae</taxon>
        <taxon>Candidatus Xenohaliotis</taxon>
    </lineage>
</organism>
<evidence type="ECO:0000313" key="1">
    <source>
        <dbReference type="EMBL" id="CAK8162284.1"/>
    </source>
</evidence>